<dbReference type="EMBL" id="UAWO01000002">
    <property type="protein sequence ID" value="SQC08587.1"/>
    <property type="molecule type" value="Genomic_DNA"/>
</dbReference>
<dbReference type="InterPro" id="IPR051285">
    <property type="entry name" value="NADH_oxidoreductase_modular"/>
</dbReference>
<dbReference type="GO" id="GO:0010181">
    <property type="term" value="F:FMN binding"/>
    <property type="evidence" value="ECO:0007669"/>
    <property type="project" value="InterPro"/>
</dbReference>
<evidence type="ECO:0000256" key="5">
    <source>
        <dbReference type="ARBA" id="ARBA00023004"/>
    </source>
</evidence>
<dbReference type="CDD" id="cd07709">
    <property type="entry name" value="flavodiiron_proteins_MBL-fold"/>
    <property type="match status" value="1"/>
</dbReference>
<keyword evidence="5" id="KW-0408">Iron</keyword>
<dbReference type="AlphaFoldDB" id="A0A2X2Y468"/>
<keyword evidence="3" id="KW-0813">Transport</keyword>
<dbReference type="PROSITE" id="PS00201">
    <property type="entry name" value="FLAVODOXIN"/>
    <property type="match status" value="1"/>
</dbReference>
<dbReference type="GO" id="GO:0009055">
    <property type="term" value="F:electron transfer activity"/>
    <property type="evidence" value="ECO:0007669"/>
    <property type="project" value="InterPro"/>
</dbReference>
<evidence type="ECO:0000256" key="1">
    <source>
        <dbReference type="ARBA" id="ARBA00001962"/>
    </source>
</evidence>
<evidence type="ECO:0000256" key="4">
    <source>
        <dbReference type="ARBA" id="ARBA00022982"/>
    </source>
</evidence>
<dbReference type="InterPro" id="IPR008254">
    <property type="entry name" value="Flavodoxin/NO_synth"/>
</dbReference>
<dbReference type="Gene3D" id="3.40.50.360">
    <property type="match status" value="1"/>
</dbReference>
<dbReference type="PANTHER" id="PTHR32145">
    <property type="entry name" value="DIFLAVIN FLAVOPROTEIN A 2-RELATED"/>
    <property type="match status" value="1"/>
</dbReference>
<dbReference type="InterPro" id="IPR001226">
    <property type="entry name" value="Flavodoxin_CS"/>
</dbReference>
<dbReference type="InterPro" id="IPR036866">
    <property type="entry name" value="RibonucZ/Hydroxyglut_hydro"/>
</dbReference>
<evidence type="ECO:0000259" key="6">
    <source>
        <dbReference type="PROSITE" id="PS50902"/>
    </source>
</evidence>
<dbReference type="PROSITE" id="PS50902">
    <property type="entry name" value="FLAVODOXIN_LIKE"/>
    <property type="match status" value="1"/>
</dbReference>
<keyword evidence="4" id="KW-0249">Electron transport</keyword>
<feature type="domain" description="Flavodoxin-like" evidence="6">
    <location>
        <begin position="273"/>
        <end position="412"/>
    </location>
</feature>
<dbReference type="Pfam" id="PF00258">
    <property type="entry name" value="Flavodoxin_1"/>
    <property type="match status" value="1"/>
</dbReference>
<keyword evidence="7" id="KW-0560">Oxidoreductase</keyword>
<evidence type="ECO:0000256" key="3">
    <source>
        <dbReference type="ARBA" id="ARBA00022448"/>
    </source>
</evidence>
<dbReference type="InterPro" id="IPR045761">
    <property type="entry name" value="ODP_dom"/>
</dbReference>
<evidence type="ECO:0000313" key="8">
    <source>
        <dbReference type="Proteomes" id="UP000250234"/>
    </source>
</evidence>
<name>A0A2X2Y468_CLOPF</name>
<evidence type="ECO:0000313" key="7">
    <source>
        <dbReference type="EMBL" id="SQC08587.1"/>
    </source>
</evidence>
<evidence type="ECO:0000256" key="2">
    <source>
        <dbReference type="ARBA" id="ARBA00007121"/>
    </source>
</evidence>
<dbReference type="GO" id="GO:0046872">
    <property type="term" value="F:metal ion binding"/>
    <property type="evidence" value="ECO:0007669"/>
    <property type="project" value="InterPro"/>
</dbReference>
<dbReference type="PANTHER" id="PTHR32145:SF11">
    <property type="entry name" value="DIFLAVIN FLAVOPROTEIN A 2-RELATED"/>
    <property type="match status" value="1"/>
</dbReference>
<comment type="cofactor">
    <cofactor evidence="1">
        <name>Fe cation</name>
        <dbReference type="ChEBI" id="CHEBI:24875"/>
    </cofactor>
</comment>
<dbReference type="GO" id="GO:0016651">
    <property type="term" value="F:oxidoreductase activity, acting on NAD(P)H"/>
    <property type="evidence" value="ECO:0007669"/>
    <property type="project" value="UniProtKB-ARBA"/>
</dbReference>
<dbReference type="EC" id="1.6.3.-" evidence="7"/>
<protein>
    <submittedName>
        <fullName evidence="7">Metallo-beta-lactamase</fullName>
        <ecNumber evidence="7">1.6.3.-</ecNumber>
    </submittedName>
</protein>
<dbReference type="SUPFAM" id="SSF56281">
    <property type="entry name" value="Metallo-hydrolase/oxidoreductase"/>
    <property type="match status" value="1"/>
</dbReference>
<accession>A0A2X2Y468</accession>
<dbReference type="InterPro" id="IPR029039">
    <property type="entry name" value="Flavoprotein-like_sf"/>
</dbReference>
<organism evidence="7 8">
    <name type="scientific">Clostridium perfringens</name>
    <dbReference type="NCBI Taxonomy" id="1502"/>
    <lineage>
        <taxon>Bacteria</taxon>
        <taxon>Bacillati</taxon>
        <taxon>Bacillota</taxon>
        <taxon>Clostridia</taxon>
        <taxon>Eubacteriales</taxon>
        <taxon>Clostridiaceae</taxon>
        <taxon>Clostridium</taxon>
    </lineage>
</organism>
<gene>
    <name evidence="7" type="primary">fprA1_2</name>
    <name evidence="7" type="ORF">NCTC8081_02518</name>
</gene>
<sequence length="416" mass="46608">MKGGSCILFYKKYVAYVVKHLNIKDDLFWVGALDPNLRVFDIIMYTPYGTTYNSYVVKGSEKTAIFETVKAEFFDQYIARLKDLGVEPSEIDYIVVSHTEPDHAGSIGKILELAPKAKIVASPIAINYIKEIVNGDFESIPVKDGDSISLGNKTLKFMSVPFLHWPDTIYTYVEEDKTLITCDSFGSHYSCEEMFDDLIPNEEEYMEALKYYFDCIMGPFKPYVLKALDKIKGLDIEIICPGHGPILRSNPYKVVNLYKEWSTPAPAKEVKKASIFYVSAYGYTKQLAEKIAEGIKSTGNLDINLFNIIEHDMTELVGEVGSSDAILFGSPTIVNELVEPVRDLMAKLNPVIHGGKIAGAFGSYGWSGEAVPRIESRLKELRMNMPVEGLRIKFKPSEEEAQKAFDFGVEIGNALK</sequence>
<dbReference type="Proteomes" id="UP000250234">
    <property type="component" value="Unassembled WGS sequence"/>
</dbReference>
<dbReference type="Pfam" id="PF19583">
    <property type="entry name" value="ODP"/>
    <property type="match status" value="1"/>
</dbReference>
<proteinExistence type="inferred from homology"/>
<dbReference type="Gene3D" id="3.60.15.10">
    <property type="entry name" value="Ribonuclease Z/Hydroxyacylglutathione hydrolase-like"/>
    <property type="match status" value="1"/>
</dbReference>
<dbReference type="SMART" id="SM00849">
    <property type="entry name" value="Lactamase_B"/>
    <property type="match status" value="1"/>
</dbReference>
<dbReference type="InterPro" id="IPR016440">
    <property type="entry name" value="Rubredoxin-O_OxRdtase"/>
</dbReference>
<dbReference type="SUPFAM" id="SSF52218">
    <property type="entry name" value="Flavoproteins"/>
    <property type="match status" value="1"/>
</dbReference>
<dbReference type="PIRSF" id="PIRSF005243">
    <property type="entry name" value="ROO"/>
    <property type="match status" value="1"/>
</dbReference>
<reference evidence="7 8" key="1">
    <citation type="submission" date="2018-06" db="EMBL/GenBank/DDBJ databases">
        <authorList>
            <consortium name="Pathogen Informatics"/>
            <person name="Doyle S."/>
        </authorList>
    </citation>
    <scope>NUCLEOTIDE SEQUENCE [LARGE SCALE GENOMIC DNA]</scope>
    <source>
        <strain evidence="7 8">NCTC8081</strain>
    </source>
</reference>
<comment type="similarity">
    <text evidence="2">In the N-terminal section; belongs to the zinc metallo-hydrolase group 3 family.</text>
</comment>
<dbReference type="InterPro" id="IPR001279">
    <property type="entry name" value="Metallo-B-lactamas"/>
</dbReference>